<organism evidence="2 3">
    <name type="scientific">Trachymyrmex cornetzi</name>
    <dbReference type="NCBI Taxonomy" id="471704"/>
    <lineage>
        <taxon>Eukaryota</taxon>
        <taxon>Metazoa</taxon>
        <taxon>Ecdysozoa</taxon>
        <taxon>Arthropoda</taxon>
        <taxon>Hexapoda</taxon>
        <taxon>Insecta</taxon>
        <taxon>Pterygota</taxon>
        <taxon>Neoptera</taxon>
        <taxon>Endopterygota</taxon>
        <taxon>Hymenoptera</taxon>
        <taxon>Apocrita</taxon>
        <taxon>Aculeata</taxon>
        <taxon>Formicoidea</taxon>
        <taxon>Formicidae</taxon>
        <taxon>Myrmicinae</taxon>
        <taxon>Trachymyrmex</taxon>
    </lineage>
</organism>
<dbReference type="PANTHER" id="PTHR16231:SF0">
    <property type="entry name" value="COMM DOMAIN-CONTAINING PROTEIN 8"/>
    <property type="match status" value="1"/>
</dbReference>
<dbReference type="OrthoDB" id="64318at2759"/>
<dbReference type="KEGG" id="tcz:108767980"/>
<evidence type="ECO:0000313" key="3">
    <source>
        <dbReference type="Proteomes" id="UP000078492"/>
    </source>
</evidence>
<dbReference type="Proteomes" id="UP000078492">
    <property type="component" value="Unassembled WGS sequence"/>
</dbReference>
<dbReference type="InterPro" id="IPR017920">
    <property type="entry name" value="COMM"/>
</dbReference>
<name>A0A151IVJ6_9HYME</name>
<dbReference type="InterPro" id="IPR055184">
    <property type="entry name" value="COMMD8_HN"/>
</dbReference>
<sequence>MKEEHTLKRTMESTQSLYISLFSEEKSDVLKELLHACVDEICGRPGPSYRKFANSMDWSRAEYEGVYKLISSLLRNPASLYIIEEKMPQEYHELPEQVQQNILTCLKVRREQLTDALLREHYKRKLPTVIDHDWRLKLVMGSSKMASLRESLLQLDLIIEDKESRHIINLELNKDELDTIINSLEKLV</sequence>
<proteinExistence type="predicted"/>
<dbReference type="PROSITE" id="PS51269">
    <property type="entry name" value="COMM"/>
    <property type="match status" value="1"/>
</dbReference>
<feature type="domain" description="COMM" evidence="1">
    <location>
        <begin position="128"/>
        <end position="188"/>
    </location>
</feature>
<accession>A0A151IVJ6</accession>
<dbReference type="AlphaFoldDB" id="A0A151IVJ6"/>
<reference evidence="2 3" key="1">
    <citation type="submission" date="2015-09" db="EMBL/GenBank/DDBJ databases">
        <title>Trachymyrmex cornetzi WGS genome.</title>
        <authorList>
            <person name="Nygaard S."/>
            <person name="Hu H."/>
            <person name="Boomsma J."/>
            <person name="Zhang G."/>
        </authorList>
    </citation>
    <scope>NUCLEOTIDE SEQUENCE [LARGE SCALE GENOMIC DNA]</scope>
    <source>
        <strain evidence="2">Tcor2-1</strain>
        <tissue evidence="2">Whole body</tissue>
    </source>
</reference>
<dbReference type="PANTHER" id="PTHR16231">
    <property type="entry name" value="COMM DOMAIN-CONTAINING PROTEIN 4-8 FAMILY MEMBER"/>
    <property type="match status" value="1"/>
</dbReference>
<protein>
    <submittedName>
        <fullName evidence="2">COMM domain-containing protein 8</fullName>
    </submittedName>
</protein>
<dbReference type="EMBL" id="KQ980899">
    <property type="protein sequence ID" value="KYN11727.1"/>
    <property type="molecule type" value="Genomic_DNA"/>
</dbReference>
<dbReference type="InterPro" id="IPR047155">
    <property type="entry name" value="COMMD4/6/7/8"/>
</dbReference>
<keyword evidence="3" id="KW-1185">Reference proteome</keyword>
<evidence type="ECO:0000259" key="1">
    <source>
        <dbReference type="PROSITE" id="PS51269"/>
    </source>
</evidence>
<evidence type="ECO:0000313" key="2">
    <source>
        <dbReference type="EMBL" id="KYN11727.1"/>
    </source>
</evidence>
<dbReference type="STRING" id="471704.A0A151IVJ6"/>
<dbReference type="Pfam" id="PF07258">
    <property type="entry name" value="COMM_domain"/>
    <property type="match status" value="1"/>
</dbReference>
<gene>
    <name evidence="2" type="ORF">ALC57_16126</name>
</gene>
<dbReference type="Pfam" id="PF22838">
    <property type="entry name" value="COMMD8_HN"/>
    <property type="match status" value="1"/>
</dbReference>